<dbReference type="EMBL" id="BARU01010971">
    <property type="protein sequence ID" value="GAH39597.1"/>
    <property type="molecule type" value="Genomic_DNA"/>
</dbReference>
<sequence>MKKNLFFIGLDISKADFAASIYQTPDQPIVTKEAIPNDRKGFEMLLLWLYDHHIDKTNSRICMEATGVYSQAIAYYFLFQDFPVSVELD</sequence>
<organism evidence="2">
    <name type="scientific">marine sediment metagenome</name>
    <dbReference type="NCBI Taxonomy" id="412755"/>
    <lineage>
        <taxon>unclassified sequences</taxon>
        <taxon>metagenomes</taxon>
        <taxon>ecological metagenomes</taxon>
    </lineage>
</organism>
<gene>
    <name evidence="2" type="ORF">S03H2_20749</name>
</gene>
<feature type="domain" description="Transposase IS110-like N-terminal" evidence="1">
    <location>
        <begin position="8"/>
        <end position="84"/>
    </location>
</feature>
<dbReference type="GO" id="GO:0006313">
    <property type="term" value="P:DNA transposition"/>
    <property type="evidence" value="ECO:0007669"/>
    <property type="project" value="InterPro"/>
</dbReference>
<proteinExistence type="predicted"/>
<reference evidence="2" key="1">
    <citation type="journal article" date="2014" name="Front. Microbiol.">
        <title>High frequency of phylogenetically diverse reductive dehalogenase-homologous genes in deep subseafloor sedimentary metagenomes.</title>
        <authorList>
            <person name="Kawai M."/>
            <person name="Futagami T."/>
            <person name="Toyoda A."/>
            <person name="Takaki Y."/>
            <person name="Nishi S."/>
            <person name="Hori S."/>
            <person name="Arai W."/>
            <person name="Tsubouchi T."/>
            <person name="Morono Y."/>
            <person name="Uchiyama I."/>
            <person name="Ito T."/>
            <person name="Fujiyama A."/>
            <person name="Inagaki F."/>
            <person name="Takami H."/>
        </authorList>
    </citation>
    <scope>NUCLEOTIDE SEQUENCE</scope>
    <source>
        <strain evidence="2">Expedition CK06-06</strain>
    </source>
</reference>
<evidence type="ECO:0000313" key="2">
    <source>
        <dbReference type="EMBL" id="GAH39597.1"/>
    </source>
</evidence>
<dbReference type="AlphaFoldDB" id="X1F3U0"/>
<dbReference type="Pfam" id="PF01548">
    <property type="entry name" value="DEDD_Tnp_IS110"/>
    <property type="match status" value="1"/>
</dbReference>
<accession>X1F3U0</accession>
<dbReference type="InterPro" id="IPR002525">
    <property type="entry name" value="Transp_IS110-like_N"/>
</dbReference>
<protein>
    <recommendedName>
        <fullName evidence="1">Transposase IS110-like N-terminal domain-containing protein</fullName>
    </recommendedName>
</protein>
<dbReference type="GO" id="GO:0003677">
    <property type="term" value="F:DNA binding"/>
    <property type="evidence" value="ECO:0007669"/>
    <property type="project" value="InterPro"/>
</dbReference>
<name>X1F3U0_9ZZZZ</name>
<comment type="caution">
    <text evidence="2">The sequence shown here is derived from an EMBL/GenBank/DDBJ whole genome shotgun (WGS) entry which is preliminary data.</text>
</comment>
<evidence type="ECO:0000259" key="1">
    <source>
        <dbReference type="Pfam" id="PF01548"/>
    </source>
</evidence>
<dbReference type="GO" id="GO:0004803">
    <property type="term" value="F:transposase activity"/>
    <property type="evidence" value="ECO:0007669"/>
    <property type="project" value="InterPro"/>
</dbReference>